<dbReference type="Proteomes" id="UP001497493">
    <property type="component" value="Chromosome"/>
</dbReference>
<keyword evidence="2" id="KW-0863">Zinc-finger</keyword>
<feature type="domain" description="Zinc finger DksA/TraR C4-type" evidence="5">
    <location>
        <begin position="87"/>
        <end position="122"/>
    </location>
</feature>
<evidence type="ECO:0000256" key="4">
    <source>
        <dbReference type="PROSITE-ProRule" id="PRU00510"/>
    </source>
</evidence>
<organism evidence="6 7">
    <name type="scientific">Candidatus Methylocalor cossyra</name>
    <dbReference type="NCBI Taxonomy" id="3108543"/>
    <lineage>
        <taxon>Bacteria</taxon>
        <taxon>Pseudomonadati</taxon>
        <taxon>Pseudomonadota</taxon>
        <taxon>Gammaproteobacteria</taxon>
        <taxon>Methylococcales</taxon>
        <taxon>Methylococcaceae</taxon>
        <taxon>Candidatus Methylocalor</taxon>
    </lineage>
</organism>
<name>A0ABM9NH65_9GAMM</name>
<dbReference type="EMBL" id="OZ026884">
    <property type="protein sequence ID" value="CAL1239954.1"/>
    <property type="molecule type" value="Genomic_DNA"/>
</dbReference>
<proteinExistence type="predicted"/>
<dbReference type="PROSITE" id="PS51128">
    <property type="entry name" value="ZF_DKSA_2"/>
    <property type="match status" value="1"/>
</dbReference>
<evidence type="ECO:0000256" key="3">
    <source>
        <dbReference type="ARBA" id="ARBA00022833"/>
    </source>
</evidence>
<sequence length="138" mass="15590">MAVELTDEEIQRFRKILQERFEELKRGVREDLLRSDREHFTDLAGEVHDPEEASVADLVIDTGLAHIDRHISEIRAVEAALLRIGRGDYGSCVDCDQPIPLARLEANPTAERCIACQTDLERAEALVEPPTGQHHRTL</sequence>
<dbReference type="Pfam" id="PF01258">
    <property type="entry name" value="zf-dskA_traR"/>
    <property type="match status" value="1"/>
</dbReference>
<dbReference type="PANTHER" id="PTHR33823:SF4">
    <property type="entry name" value="GENERAL STRESS PROTEIN 16O"/>
    <property type="match status" value="1"/>
</dbReference>
<dbReference type="RefSeq" id="WP_348759476.1">
    <property type="nucleotide sequence ID" value="NZ_OZ026884.1"/>
</dbReference>
<keyword evidence="3" id="KW-0862">Zinc</keyword>
<keyword evidence="7" id="KW-1185">Reference proteome</keyword>
<gene>
    <name evidence="6" type="ORF">MECH1_V1_1178</name>
</gene>
<evidence type="ECO:0000313" key="7">
    <source>
        <dbReference type="Proteomes" id="UP001497493"/>
    </source>
</evidence>
<dbReference type="InterPro" id="IPR037187">
    <property type="entry name" value="DnaK_N"/>
</dbReference>
<evidence type="ECO:0000256" key="2">
    <source>
        <dbReference type="ARBA" id="ARBA00022771"/>
    </source>
</evidence>
<keyword evidence="1" id="KW-0479">Metal-binding</keyword>
<protein>
    <submittedName>
        <fullName evidence="6">Transcriptional regulator, TraR/DksA family</fullName>
    </submittedName>
</protein>
<dbReference type="PANTHER" id="PTHR33823">
    <property type="entry name" value="RNA POLYMERASE-BINDING TRANSCRIPTION FACTOR DKSA-RELATED"/>
    <property type="match status" value="1"/>
</dbReference>
<evidence type="ECO:0000256" key="1">
    <source>
        <dbReference type="ARBA" id="ARBA00022723"/>
    </source>
</evidence>
<dbReference type="InterPro" id="IPR000962">
    <property type="entry name" value="Znf_DskA_TraR"/>
</dbReference>
<dbReference type="SUPFAM" id="SSF57716">
    <property type="entry name" value="Glucocorticoid receptor-like (DNA-binding domain)"/>
    <property type="match status" value="1"/>
</dbReference>
<reference evidence="6 7" key="1">
    <citation type="submission" date="2024-04" db="EMBL/GenBank/DDBJ databases">
        <authorList>
            <person name="Cremers G."/>
        </authorList>
    </citation>
    <scope>NUCLEOTIDE SEQUENCE [LARGE SCALE GENOMIC DNA]</scope>
    <source>
        <strain evidence="6">MeCH1-AG</strain>
    </source>
</reference>
<feature type="zinc finger region" description="dksA C4-type" evidence="4">
    <location>
        <begin position="92"/>
        <end position="116"/>
    </location>
</feature>
<dbReference type="Gene3D" id="1.20.120.910">
    <property type="entry name" value="DksA, coiled-coil domain"/>
    <property type="match status" value="1"/>
</dbReference>
<evidence type="ECO:0000259" key="5">
    <source>
        <dbReference type="Pfam" id="PF01258"/>
    </source>
</evidence>
<dbReference type="SUPFAM" id="SSF109635">
    <property type="entry name" value="DnaK suppressor protein DksA, alpha-hairpin domain"/>
    <property type="match status" value="1"/>
</dbReference>
<evidence type="ECO:0000313" key="6">
    <source>
        <dbReference type="EMBL" id="CAL1239954.1"/>
    </source>
</evidence>
<accession>A0ABM9NH65</accession>